<dbReference type="PANTHER" id="PTHR12463:SF1">
    <property type="entry name" value="2-OXOGLUTARATE AND FE-DEPENDENT OXYGENASE FAMILY PROTEIN"/>
    <property type="match status" value="1"/>
</dbReference>
<evidence type="ECO:0000259" key="1">
    <source>
        <dbReference type="PROSITE" id="PS51471"/>
    </source>
</evidence>
<dbReference type="EMBL" id="MN740373">
    <property type="protein sequence ID" value="QHU03224.1"/>
    <property type="molecule type" value="Genomic_DNA"/>
</dbReference>
<dbReference type="GO" id="GO:0032451">
    <property type="term" value="F:demethylase activity"/>
    <property type="evidence" value="ECO:0007669"/>
    <property type="project" value="TreeGrafter"/>
</dbReference>
<evidence type="ECO:0000313" key="2">
    <source>
        <dbReference type="EMBL" id="QHU03224.1"/>
    </source>
</evidence>
<dbReference type="InterPro" id="IPR032857">
    <property type="entry name" value="ALKBH4"/>
</dbReference>
<organism evidence="2">
    <name type="scientific">viral metagenome</name>
    <dbReference type="NCBI Taxonomy" id="1070528"/>
    <lineage>
        <taxon>unclassified sequences</taxon>
        <taxon>metagenomes</taxon>
        <taxon>organismal metagenomes</taxon>
    </lineage>
</organism>
<proteinExistence type="predicted"/>
<dbReference type="InterPro" id="IPR027450">
    <property type="entry name" value="AlkB-like"/>
</dbReference>
<dbReference type="GO" id="GO:0016491">
    <property type="term" value="F:oxidoreductase activity"/>
    <property type="evidence" value="ECO:0007669"/>
    <property type="project" value="TreeGrafter"/>
</dbReference>
<name>A0A6C0JHV7_9ZZZZ</name>
<dbReference type="InterPro" id="IPR005123">
    <property type="entry name" value="Oxoglu/Fe-dep_dioxygenase_dom"/>
</dbReference>
<dbReference type="AlphaFoldDB" id="A0A6C0JHV7"/>
<protein>
    <recommendedName>
        <fullName evidence="1">Fe2OG dioxygenase domain-containing protein</fullName>
    </recommendedName>
</protein>
<dbReference type="Pfam" id="PF13532">
    <property type="entry name" value="2OG-FeII_Oxy_2"/>
    <property type="match status" value="1"/>
</dbReference>
<accession>A0A6C0JHV7</accession>
<dbReference type="InterPro" id="IPR037151">
    <property type="entry name" value="AlkB-like_sf"/>
</dbReference>
<reference evidence="2" key="1">
    <citation type="journal article" date="2020" name="Nature">
        <title>Giant virus diversity and host interactions through global metagenomics.</title>
        <authorList>
            <person name="Schulz F."/>
            <person name="Roux S."/>
            <person name="Paez-Espino D."/>
            <person name="Jungbluth S."/>
            <person name="Walsh D.A."/>
            <person name="Denef V.J."/>
            <person name="McMahon K.D."/>
            <person name="Konstantinidis K.T."/>
            <person name="Eloe-Fadrosh E.A."/>
            <person name="Kyrpides N.C."/>
            <person name="Woyke T."/>
        </authorList>
    </citation>
    <scope>NUCLEOTIDE SEQUENCE</scope>
    <source>
        <strain evidence="2">GVMAG-M-3300026093-6</strain>
    </source>
</reference>
<dbReference type="Gene3D" id="2.60.120.590">
    <property type="entry name" value="Alpha-ketoglutarate-dependent dioxygenase AlkB-like"/>
    <property type="match status" value="1"/>
</dbReference>
<dbReference type="PROSITE" id="PS51471">
    <property type="entry name" value="FE2OG_OXY"/>
    <property type="match status" value="1"/>
</dbReference>
<dbReference type="GO" id="GO:0070988">
    <property type="term" value="P:demethylation"/>
    <property type="evidence" value="ECO:0007669"/>
    <property type="project" value="InterPro"/>
</dbReference>
<dbReference type="PANTHER" id="PTHR12463">
    <property type="entry name" value="OXYGENASE-RELATED"/>
    <property type="match status" value="1"/>
</dbReference>
<feature type="domain" description="Fe2OG dioxygenase" evidence="1">
    <location>
        <begin position="80"/>
        <end position="180"/>
    </location>
</feature>
<sequence>MINGLTIVKDFITKDQELELLEKMKDLEWNGTLLRKSRHYGYNYNYKTKNITYEDYLGNLPSWLDPYILKIFKFGYIYEYPDQVTINRYLPGEGIAAHIDVPRIFKEKLYSISLGSGCNIVFEKDDEYHSYYIPPRTFMLMEDSARYLYKHGIRRFKSDMVLDKEVERDIRYSITFRNVIL</sequence>
<dbReference type="SUPFAM" id="SSF51197">
    <property type="entry name" value="Clavaminate synthase-like"/>
    <property type="match status" value="1"/>
</dbReference>